<dbReference type="OrthoDB" id="9879982at2"/>
<protein>
    <submittedName>
        <fullName evidence="1">Uncharacterized protein</fullName>
    </submittedName>
</protein>
<reference evidence="1 2" key="1">
    <citation type="journal article" date="2019" name="J. Ind. Microbiol. Biotechnol.">
        <title>Paenibacillus amylolyticus 27C64 has a diverse set of carbohydrate-active enzymes and complete pectin deconstruction system.</title>
        <authorList>
            <person name="Keggi C."/>
            <person name="Doran-Peterson J."/>
        </authorList>
    </citation>
    <scope>NUCLEOTIDE SEQUENCE [LARGE SCALE GENOMIC DNA]</scope>
    <source>
        <strain evidence="1 2">27C64</strain>
    </source>
</reference>
<dbReference type="RefSeq" id="WP_151458056.1">
    <property type="nucleotide sequence ID" value="NZ_RIAS01000002.1"/>
</dbReference>
<comment type="caution">
    <text evidence="1">The sequence shown here is derived from an EMBL/GenBank/DDBJ whole genome shotgun (WGS) entry which is preliminary data.</text>
</comment>
<accession>A0A5M9WPH7</accession>
<dbReference type="AlphaFoldDB" id="A0A5M9WPH7"/>
<dbReference type="Proteomes" id="UP000323664">
    <property type="component" value="Unassembled WGS sequence"/>
</dbReference>
<name>A0A5M9WPH7_PAEAM</name>
<evidence type="ECO:0000313" key="2">
    <source>
        <dbReference type="Proteomes" id="UP000323664"/>
    </source>
</evidence>
<gene>
    <name evidence="1" type="ORF">EC604_06620</name>
</gene>
<dbReference type="EMBL" id="RIAS01000002">
    <property type="protein sequence ID" value="KAA8783517.1"/>
    <property type="molecule type" value="Genomic_DNA"/>
</dbReference>
<sequence length="96" mass="10869">MESVNGDQAVNSTDRTCNHLARSSIEVNYCDDLRIIYTLSEVRDHGYRGVTWIRSLKKVSPIPSLSGQHAIQIMSLVIAKYEGCEELNIARIFQSR</sequence>
<evidence type="ECO:0000313" key="1">
    <source>
        <dbReference type="EMBL" id="KAA8783517.1"/>
    </source>
</evidence>
<organism evidence="1 2">
    <name type="scientific">Paenibacillus amylolyticus</name>
    <dbReference type="NCBI Taxonomy" id="1451"/>
    <lineage>
        <taxon>Bacteria</taxon>
        <taxon>Bacillati</taxon>
        <taxon>Bacillota</taxon>
        <taxon>Bacilli</taxon>
        <taxon>Bacillales</taxon>
        <taxon>Paenibacillaceae</taxon>
        <taxon>Paenibacillus</taxon>
    </lineage>
</organism>
<proteinExistence type="predicted"/>